<dbReference type="Gene3D" id="3.40.50.300">
    <property type="entry name" value="P-loop containing nucleotide triphosphate hydrolases"/>
    <property type="match status" value="1"/>
</dbReference>
<dbReference type="InterPro" id="IPR058852">
    <property type="entry name" value="HTH_77"/>
</dbReference>
<dbReference type="Pfam" id="PF25872">
    <property type="entry name" value="HTH_77"/>
    <property type="match status" value="1"/>
</dbReference>
<dbReference type="PANTHER" id="PTHR47691">
    <property type="entry name" value="REGULATOR-RELATED"/>
    <property type="match status" value="1"/>
</dbReference>
<feature type="domain" description="AAA+ ATPase" evidence="2">
    <location>
        <begin position="19"/>
        <end position="149"/>
    </location>
</feature>
<dbReference type="KEGG" id="atq:GH723_13500"/>
<dbReference type="InterPro" id="IPR027417">
    <property type="entry name" value="P-loop_NTPase"/>
</dbReference>
<name>A0A5Q2RN71_9ACTN</name>
<gene>
    <name evidence="3" type="ORF">GH723_13500</name>
</gene>
<evidence type="ECO:0000256" key="1">
    <source>
        <dbReference type="SAM" id="Coils"/>
    </source>
</evidence>
<dbReference type="EMBL" id="CP045851">
    <property type="protein sequence ID" value="QGG96031.1"/>
    <property type="molecule type" value="Genomic_DNA"/>
</dbReference>
<keyword evidence="4" id="KW-1185">Reference proteome</keyword>
<sequence>MDALGRDEEMALLAARLRDRRLVTVVGPGGIGKTTLARTAAERAAQDFDEGSLTVDMTLVDDHEGVRESLAGQLGYASGRAMLQTPGDRPVLIVVDNCEHVLDEVADAVDQLLGSCEMPTVLATSRSPLELPGEVVVALGGLAVPPPGALDAPAVQVFVERARDAGVDLEPDEAIAELCRRLDGVPLALELAAARTRTMAPAEILRALDVGIEVLAPPRRRGTARHRSLRAAIDWSYDLLDPPHRRLVAGLAVFAGPFSVDAAHAVAGDPEGRADDTAEGLAALVDASMVMAEHADGATRFRLLETIRAHGAEVLDATGARTHHERRLVDHTIERATRILREGASGWSSSALTELLDAYGDLAAAVRWCVAHDEDPDRALLLVAVLWGVVHQAHTEEVGRLAQQVLERWPATDAPLRADAVATAATCRYMLGDLDGAVAMAEAELDVGRPSPFAPATLRRVVAQARRAAGDAEGAVEAFAATAATARSLGLVAMATEADAARAQVIADLGRVEEALDLARGAEEEARRHGSEVGVTWARAIQGSILLRSDVDAAATLLDRVLGEAHAIRYHAAASVVLRARALADVLRRDCPGAAARTLQMLEDLLAVGATDEMRAVLEVAAPTLELAGRTQVARDLAATALVLPVVSITASVGHELVPLQPGDGRILPVRDAIVIVRQELRVLLEPEGWDGVERRASATRRGTFRPDGDMWEVGLGDRTWRVRGTKGMHDIWRLLGSPSREVHSLELVGSAVDEAGTGPRLDETARRAYEQRVRELQADIDEADDRHDLARAERARLELDALVDELTSSLGLGGRARSSGSSAERARSTVTQRIRAAVRRIEAVDPGLARHLRASVRTGAFCCYEPEEPVAWVRGAPTQGTWAVCVRSP</sequence>
<protein>
    <recommendedName>
        <fullName evidence="2">AAA+ ATPase domain-containing protein</fullName>
    </recommendedName>
</protein>
<reference evidence="3 4" key="1">
    <citation type="submission" date="2019-11" db="EMBL/GenBank/DDBJ databases">
        <authorList>
            <person name="He Y."/>
        </authorList>
    </citation>
    <scope>NUCLEOTIDE SEQUENCE [LARGE SCALE GENOMIC DNA]</scope>
    <source>
        <strain evidence="3 4">SCSIO 58843</strain>
    </source>
</reference>
<dbReference type="PANTHER" id="PTHR47691:SF3">
    <property type="entry name" value="HTH-TYPE TRANSCRIPTIONAL REGULATOR RV0890C-RELATED"/>
    <property type="match status" value="1"/>
</dbReference>
<dbReference type="InterPro" id="IPR003593">
    <property type="entry name" value="AAA+_ATPase"/>
</dbReference>
<keyword evidence="1" id="KW-0175">Coiled coil</keyword>
<evidence type="ECO:0000313" key="4">
    <source>
        <dbReference type="Proteomes" id="UP000334019"/>
    </source>
</evidence>
<evidence type="ECO:0000313" key="3">
    <source>
        <dbReference type="EMBL" id="QGG96031.1"/>
    </source>
</evidence>
<dbReference type="SMART" id="SM00382">
    <property type="entry name" value="AAA"/>
    <property type="match status" value="1"/>
</dbReference>
<proteinExistence type="predicted"/>
<organism evidence="3 4">
    <name type="scientific">Actinomarinicola tropica</name>
    <dbReference type="NCBI Taxonomy" id="2789776"/>
    <lineage>
        <taxon>Bacteria</taxon>
        <taxon>Bacillati</taxon>
        <taxon>Actinomycetota</taxon>
        <taxon>Acidimicrobiia</taxon>
        <taxon>Acidimicrobiales</taxon>
        <taxon>Iamiaceae</taxon>
        <taxon>Actinomarinicola</taxon>
    </lineage>
</organism>
<dbReference type="Proteomes" id="UP000334019">
    <property type="component" value="Chromosome"/>
</dbReference>
<dbReference type="RefSeq" id="WP_153760137.1">
    <property type="nucleotide sequence ID" value="NZ_CP045851.1"/>
</dbReference>
<dbReference type="SUPFAM" id="SSF52540">
    <property type="entry name" value="P-loop containing nucleoside triphosphate hydrolases"/>
    <property type="match status" value="1"/>
</dbReference>
<evidence type="ECO:0000259" key="2">
    <source>
        <dbReference type="SMART" id="SM00382"/>
    </source>
</evidence>
<feature type="coiled-coil region" evidence="1">
    <location>
        <begin position="767"/>
        <end position="810"/>
    </location>
</feature>
<accession>A0A5Q2RN71</accession>
<dbReference type="AlphaFoldDB" id="A0A5Q2RN71"/>